<dbReference type="EMBL" id="CAQI01000030">
    <property type="protein sequence ID" value="CCQ44950.1"/>
    <property type="molecule type" value="Genomic_DNA"/>
</dbReference>
<dbReference type="PANTHER" id="PTHR30157">
    <property type="entry name" value="FERRIC REDUCTASE, NADPH-DEPENDENT"/>
    <property type="match status" value="1"/>
</dbReference>
<dbReference type="PROSITE" id="PS51384">
    <property type="entry name" value="FAD_FR"/>
    <property type="match status" value="1"/>
</dbReference>
<dbReference type="Proteomes" id="UP000035722">
    <property type="component" value="Unassembled WGS sequence"/>
</dbReference>
<evidence type="ECO:0000259" key="1">
    <source>
        <dbReference type="PROSITE" id="PS51384"/>
    </source>
</evidence>
<name>A0A024GYB5_9MICC</name>
<dbReference type="InterPro" id="IPR013113">
    <property type="entry name" value="SIP_FAD-bd"/>
</dbReference>
<gene>
    <name evidence="2" type="primary">sidE</name>
    <name evidence="2" type="ORF">ARTSIC4J27_881</name>
</gene>
<dbReference type="OrthoDB" id="3291337at2"/>
<accession>A0A024GYB5</accession>
<reference evidence="3" key="1">
    <citation type="journal article" date="2014" name="Genome Announc.">
        <title>Genome Sequence of Arthrobacter siccitolerans 4J27, a Xeroprotectant-Producing Desiccation-Tolerant Microorganism.</title>
        <authorList>
            <person name="Manzanera M."/>
            <person name="Santa-Cruz-Calvo L."/>
            <person name="Vilchez J.I."/>
            <person name="Garcia-Fontana C."/>
            <person name="Silva-Castro G.A."/>
            <person name="Calvo C."/>
            <person name="Gonzalez-Lopez J."/>
        </authorList>
    </citation>
    <scope>NUCLEOTIDE SEQUENCE [LARGE SCALE GENOMIC DNA]</scope>
    <source>
        <strain evidence="3">4J27</strain>
    </source>
</reference>
<dbReference type="PANTHER" id="PTHR30157:SF0">
    <property type="entry name" value="NADPH-DEPENDENT FERRIC-CHELATE REDUCTASE"/>
    <property type="match status" value="1"/>
</dbReference>
<feature type="domain" description="FAD-binding FR-type" evidence="1">
    <location>
        <begin position="12"/>
        <end position="152"/>
    </location>
</feature>
<organism evidence="2 3">
    <name type="scientific">Pseudarthrobacter siccitolerans</name>
    <dbReference type="NCBI Taxonomy" id="861266"/>
    <lineage>
        <taxon>Bacteria</taxon>
        <taxon>Bacillati</taxon>
        <taxon>Actinomycetota</taxon>
        <taxon>Actinomycetes</taxon>
        <taxon>Micrococcales</taxon>
        <taxon>Micrococcaceae</taxon>
        <taxon>Pseudarthrobacter</taxon>
    </lineage>
</organism>
<dbReference type="Gene3D" id="3.40.50.80">
    <property type="entry name" value="Nucleotide-binding domain of ferredoxin-NADP reductase (FNR) module"/>
    <property type="match status" value="1"/>
</dbReference>
<dbReference type="Gene3D" id="2.40.30.10">
    <property type="entry name" value="Translation factors"/>
    <property type="match status" value="1"/>
</dbReference>
<protein>
    <submittedName>
        <fullName evidence="2">Siderophore-interacting family protein</fullName>
    </submittedName>
</protein>
<dbReference type="InterPro" id="IPR017927">
    <property type="entry name" value="FAD-bd_FR_type"/>
</dbReference>
<sequence>MNTAPQTAPYPVRVFDVTVSRVQDISATFRRITFTGPSLDRFGLQGPTLDLRIKLLLPVPGYPVSRPGTPDGTLHEGWYQDWLRLEQPGRGFIRSYTVRTVRAVAGFREVDVDFALHPRSEGRTAPASDWARGAAPGESALIIGPEAAAHTALPSETGIRWAPGEARRVLLAGDETAVPAISSILETLPARFTGHAFLEVPDASDIQDIRTGSGVHVTWLPRDAGKAGRGDLLVDAVRSAVVGQGQPHPVQTGLEAPANRDAVNLYAWIGAEAGTVKMLRRYLVGELGLDPKVSEFRGYWSLGKSGSGVNGIPVQTLAPCDS</sequence>
<dbReference type="InterPro" id="IPR039261">
    <property type="entry name" value="FNR_nucleotide-bd"/>
</dbReference>
<dbReference type="Pfam" id="PF08021">
    <property type="entry name" value="FAD_binding_9"/>
    <property type="match status" value="1"/>
</dbReference>
<evidence type="ECO:0000313" key="3">
    <source>
        <dbReference type="Proteomes" id="UP000035722"/>
    </source>
</evidence>
<dbReference type="Pfam" id="PF04954">
    <property type="entry name" value="SIP"/>
    <property type="match status" value="1"/>
</dbReference>
<dbReference type="STRING" id="861266.ARTSIC4J27_881"/>
<dbReference type="InterPro" id="IPR007037">
    <property type="entry name" value="SIP_rossman_dom"/>
</dbReference>
<dbReference type="InterPro" id="IPR039374">
    <property type="entry name" value="SIP_fam"/>
</dbReference>
<evidence type="ECO:0000313" key="2">
    <source>
        <dbReference type="EMBL" id="CCQ44950.1"/>
    </source>
</evidence>
<dbReference type="SUPFAM" id="SSF63380">
    <property type="entry name" value="Riboflavin synthase domain-like"/>
    <property type="match status" value="1"/>
</dbReference>
<dbReference type="InterPro" id="IPR017938">
    <property type="entry name" value="Riboflavin_synthase-like_b-brl"/>
</dbReference>
<keyword evidence="3" id="KW-1185">Reference proteome</keyword>
<proteinExistence type="predicted"/>
<dbReference type="GO" id="GO:0016491">
    <property type="term" value="F:oxidoreductase activity"/>
    <property type="evidence" value="ECO:0007669"/>
    <property type="project" value="InterPro"/>
</dbReference>
<dbReference type="RefSeq" id="WP_050053984.1">
    <property type="nucleotide sequence ID" value="NZ_CAQI01000030.1"/>
</dbReference>
<comment type="caution">
    <text evidence="2">The sequence shown here is derived from an EMBL/GenBank/DDBJ whole genome shotgun (WGS) entry which is preliminary data.</text>
</comment>
<dbReference type="CDD" id="cd06193">
    <property type="entry name" value="siderophore_interacting"/>
    <property type="match status" value="1"/>
</dbReference>
<dbReference type="AlphaFoldDB" id="A0A024GYB5"/>